<name>A0A8X6FYR5_TRICU</name>
<sequence length="95" mass="10341">MESPDIAQKGHQSYLDSIFSNLFSIQVCPALLPIGGGNVLHLYVTRATGIPFRRNYDRNSPGFLSSESVPSRKSSPGRHLGRLTPEKSQGGDGRN</sequence>
<reference evidence="2" key="1">
    <citation type="submission" date="2020-07" db="EMBL/GenBank/DDBJ databases">
        <title>Multicomponent nature underlies the extraordinary mechanical properties of spider dragline silk.</title>
        <authorList>
            <person name="Kono N."/>
            <person name="Nakamura H."/>
            <person name="Mori M."/>
            <person name="Yoshida Y."/>
            <person name="Ohtoshi R."/>
            <person name="Malay A.D."/>
            <person name="Moran D.A.P."/>
            <person name="Tomita M."/>
            <person name="Numata K."/>
            <person name="Arakawa K."/>
        </authorList>
    </citation>
    <scope>NUCLEOTIDE SEQUENCE</scope>
</reference>
<evidence type="ECO:0000256" key="1">
    <source>
        <dbReference type="SAM" id="MobiDB-lite"/>
    </source>
</evidence>
<evidence type="ECO:0000313" key="2">
    <source>
        <dbReference type="EMBL" id="GFQ91542.1"/>
    </source>
</evidence>
<dbReference type="AlphaFoldDB" id="A0A8X6FYR5"/>
<dbReference type="EMBL" id="BMAO01033747">
    <property type="protein sequence ID" value="GFQ91542.1"/>
    <property type="molecule type" value="Genomic_DNA"/>
</dbReference>
<keyword evidence="3" id="KW-1185">Reference proteome</keyword>
<comment type="caution">
    <text evidence="2">The sequence shown here is derived from an EMBL/GenBank/DDBJ whole genome shotgun (WGS) entry which is preliminary data.</text>
</comment>
<feature type="compositionally biased region" description="Low complexity" evidence="1">
    <location>
        <begin position="65"/>
        <end position="74"/>
    </location>
</feature>
<organism evidence="2 3">
    <name type="scientific">Trichonephila clavata</name>
    <name type="common">Joro spider</name>
    <name type="synonym">Nephila clavata</name>
    <dbReference type="NCBI Taxonomy" id="2740835"/>
    <lineage>
        <taxon>Eukaryota</taxon>
        <taxon>Metazoa</taxon>
        <taxon>Ecdysozoa</taxon>
        <taxon>Arthropoda</taxon>
        <taxon>Chelicerata</taxon>
        <taxon>Arachnida</taxon>
        <taxon>Araneae</taxon>
        <taxon>Araneomorphae</taxon>
        <taxon>Entelegynae</taxon>
        <taxon>Araneoidea</taxon>
        <taxon>Nephilidae</taxon>
        <taxon>Trichonephila</taxon>
    </lineage>
</organism>
<evidence type="ECO:0000313" key="3">
    <source>
        <dbReference type="Proteomes" id="UP000887116"/>
    </source>
</evidence>
<proteinExistence type="predicted"/>
<accession>A0A8X6FYR5</accession>
<feature type="region of interest" description="Disordered" evidence="1">
    <location>
        <begin position="55"/>
        <end position="95"/>
    </location>
</feature>
<protein>
    <submittedName>
        <fullName evidence="2">Uncharacterized protein</fullName>
    </submittedName>
</protein>
<dbReference type="Proteomes" id="UP000887116">
    <property type="component" value="Unassembled WGS sequence"/>
</dbReference>
<gene>
    <name evidence="2" type="ORF">TNCT_482421</name>
</gene>